<dbReference type="STRING" id="380358.XALC_0172"/>
<accession>D2U8H9</accession>
<dbReference type="KEGG" id="xal:XALC_0172"/>
<evidence type="ECO:0000313" key="1">
    <source>
        <dbReference type="EMBL" id="CBA14718.1"/>
    </source>
</evidence>
<organism evidence="1 2">
    <name type="scientific">Xanthomonas albilineans (strain GPE PC73 / CFBP 7063)</name>
    <dbReference type="NCBI Taxonomy" id="380358"/>
    <lineage>
        <taxon>Bacteria</taxon>
        <taxon>Pseudomonadati</taxon>
        <taxon>Pseudomonadota</taxon>
        <taxon>Gammaproteobacteria</taxon>
        <taxon>Lysobacterales</taxon>
        <taxon>Lysobacteraceae</taxon>
        <taxon>Xanthomonas</taxon>
    </lineage>
</organism>
<keyword evidence="2" id="KW-1185">Reference proteome</keyword>
<reference evidence="1 2" key="1">
    <citation type="journal article" date="2009" name="BMC Genomics">
        <title>The complete genome sequence of Xanthomonas albilineans provides new insights into the reductive genome evolution of the xylem-limited Xanthomonadaceae.</title>
        <authorList>
            <person name="Pieretti I."/>
            <person name="Royer M."/>
            <person name="Barbe V."/>
            <person name="Carrere S."/>
            <person name="Koebnik R."/>
            <person name="Cociancich S."/>
            <person name="Couloux A."/>
            <person name="Darrasse A."/>
            <person name="Gouzy J."/>
            <person name="Jacques M.A."/>
            <person name="Lauber E."/>
            <person name="Manceau C."/>
            <person name="Mangenot S."/>
            <person name="Poussier S."/>
            <person name="Segurens B."/>
            <person name="Szurek B."/>
            <person name="Verdier V."/>
            <person name="Arlat M."/>
            <person name="Rott P."/>
        </authorList>
    </citation>
    <scope>NUCLEOTIDE SEQUENCE [LARGE SCALE GENOMIC DNA]</scope>
    <source>
        <strain evidence="2">GPE PC73 / CFBP 7063</strain>
    </source>
</reference>
<name>D2U8H9_XANAP</name>
<protein>
    <submittedName>
        <fullName evidence="1">Uncharacterized protein</fullName>
    </submittedName>
</protein>
<dbReference type="AlphaFoldDB" id="D2U8H9"/>
<evidence type="ECO:0000313" key="2">
    <source>
        <dbReference type="Proteomes" id="UP000001890"/>
    </source>
</evidence>
<dbReference type="EMBL" id="FP565176">
    <property type="protein sequence ID" value="CBA14718.1"/>
    <property type="molecule type" value="Genomic_DNA"/>
</dbReference>
<gene>
    <name evidence="1" type="ordered locus">XALc_0172</name>
</gene>
<dbReference type="Proteomes" id="UP000001890">
    <property type="component" value="Chromosome"/>
</dbReference>
<proteinExistence type="predicted"/>
<sequence length="52" mass="5788">MTLFDLERGRMFNPRLSTLMAISKATKTAFTKIASLAATQRLQQQEVRDGSG</sequence>